<proteinExistence type="predicted"/>
<protein>
    <submittedName>
        <fullName evidence="1">Ubiquitin carboxyl-terminal hydrolase 27</fullName>
    </submittedName>
</protein>
<organism evidence="1 2">
    <name type="scientific">Gossypium australe</name>
    <dbReference type="NCBI Taxonomy" id="47621"/>
    <lineage>
        <taxon>Eukaryota</taxon>
        <taxon>Viridiplantae</taxon>
        <taxon>Streptophyta</taxon>
        <taxon>Embryophyta</taxon>
        <taxon>Tracheophyta</taxon>
        <taxon>Spermatophyta</taxon>
        <taxon>Magnoliopsida</taxon>
        <taxon>eudicotyledons</taxon>
        <taxon>Gunneridae</taxon>
        <taxon>Pentapetalae</taxon>
        <taxon>rosids</taxon>
        <taxon>malvids</taxon>
        <taxon>Malvales</taxon>
        <taxon>Malvaceae</taxon>
        <taxon>Malvoideae</taxon>
        <taxon>Gossypium</taxon>
    </lineage>
</organism>
<name>A0A5B6WYT0_9ROSI</name>
<sequence length="80" mass="9124">MDGPRVFALAINTTFAASYRCLKMLGASWNMFTLLGDSMQLPFCEGFYNLLLPNFVMRIPDFLYDMCERNLCVVIVNPDS</sequence>
<dbReference type="GO" id="GO:0016787">
    <property type="term" value="F:hydrolase activity"/>
    <property type="evidence" value="ECO:0007669"/>
    <property type="project" value="UniProtKB-KW"/>
</dbReference>
<reference evidence="2" key="1">
    <citation type="journal article" date="2019" name="Plant Biotechnol. J.">
        <title>Genome sequencing of the Australian wild diploid species Gossypium australe highlights disease resistance and delayed gland morphogenesis.</title>
        <authorList>
            <person name="Cai Y."/>
            <person name="Cai X."/>
            <person name="Wang Q."/>
            <person name="Wang P."/>
            <person name="Zhang Y."/>
            <person name="Cai C."/>
            <person name="Xu Y."/>
            <person name="Wang K."/>
            <person name="Zhou Z."/>
            <person name="Wang C."/>
            <person name="Geng S."/>
            <person name="Li B."/>
            <person name="Dong Q."/>
            <person name="Hou Y."/>
            <person name="Wang H."/>
            <person name="Ai P."/>
            <person name="Liu Z."/>
            <person name="Yi F."/>
            <person name="Sun M."/>
            <person name="An G."/>
            <person name="Cheng J."/>
            <person name="Zhang Y."/>
            <person name="Shi Q."/>
            <person name="Xie Y."/>
            <person name="Shi X."/>
            <person name="Chang Y."/>
            <person name="Huang F."/>
            <person name="Chen Y."/>
            <person name="Hong S."/>
            <person name="Mi L."/>
            <person name="Sun Q."/>
            <person name="Zhang L."/>
            <person name="Zhou B."/>
            <person name="Peng R."/>
            <person name="Zhang X."/>
            <person name="Liu F."/>
        </authorList>
    </citation>
    <scope>NUCLEOTIDE SEQUENCE [LARGE SCALE GENOMIC DNA]</scope>
    <source>
        <strain evidence="2">cv. PA1801</strain>
    </source>
</reference>
<dbReference type="OrthoDB" id="3900342at2759"/>
<keyword evidence="1" id="KW-0378">Hydrolase</keyword>
<comment type="caution">
    <text evidence="1">The sequence shown here is derived from an EMBL/GenBank/DDBJ whole genome shotgun (WGS) entry which is preliminary data.</text>
</comment>
<dbReference type="EMBL" id="SMMG02000001">
    <property type="protein sequence ID" value="KAA3486638.1"/>
    <property type="molecule type" value="Genomic_DNA"/>
</dbReference>
<gene>
    <name evidence="1" type="ORF">EPI10_030524</name>
</gene>
<evidence type="ECO:0000313" key="2">
    <source>
        <dbReference type="Proteomes" id="UP000325315"/>
    </source>
</evidence>
<evidence type="ECO:0000313" key="1">
    <source>
        <dbReference type="EMBL" id="KAA3486638.1"/>
    </source>
</evidence>
<dbReference type="AlphaFoldDB" id="A0A5B6WYT0"/>
<dbReference type="Proteomes" id="UP000325315">
    <property type="component" value="Unassembled WGS sequence"/>
</dbReference>
<keyword evidence="2" id="KW-1185">Reference proteome</keyword>
<accession>A0A5B6WYT0</accession>